<comment type="caution">
    <text evidence="7">The sequence shown here is derived from an EMBL/GenBank/DDBJ whole genome shotgun (WGS) entry which is preliminary data.</text>
</comment>
<keyword evidence="5" id="KW-0539">Nucleus</keyword>
<dbReference type="Proteomes" id="UP001515480">
    <property type="component" value="Unassembled WGS sequence"/>
</dbReference>
<dbReference type="PANTHER" id="PTHR46481:SF10">
    <property type="entry name" value="ZINC FINGER BED DOMAIN-CONTAINING PROTEIN 39"/>
    <property type="match status" value="1"/>
</dbReference>
<keyword evidence="2" id="KW-0479">Metal-binding</keyword>
<protein>
    <recommendedName>
        <fullName evidence="6">HAT C-terminal dimerisation domain-containing protein</fullName>
    </recommendedName>
</protein>
<gene>
    <name evidence="7" type="ORF">AB1Y20_013280</name>
</gene>
<comment type="subcellular location">
    <subcellularLocation>
        <location evidence="1">Nucleus</location>
    </subcellularLocation>
</comment>
<evidence type="ECO:0000256" key="3">
    <source>
        <dbReference type="ARBA" id="ARBA00022771"/>
    </source>
</evidence>
<dbReference type="GO" id="GO:0005634">
    <property type="term" value="C:nucleus"/>
    <property type="evidence" value="ECO:0007669"/>
    <property type="project" value="UniProtKB-SubCell"/>
</dbReference>
<dbReference type="PANTHER" id="PTHR46481">
    <property type="entry name" value="ZINC FINGER BED DOMAIN-CONTAINING PROTEIN 4"/>
    <property type="match status" value="1"/>
</dbReference>
<dbReference type="InterPro" id="IPR052035">
    <property type="entry name" value="ZnF_BED_domain_contain"/>
</dbReference>
<evidence type="ECO:0000313" key="8">
    <source>
        <dbReference type="Proteomes" id="UP001515480"/>
    </source>
</evidence>
<accession>A0AB34IL22</accession>
<organism evidence="7 8">
    <name type="scientific">Prymnesium parvum</name>
    <name type="common">Toxic golden alga</name>
    <dbReference type="NCBI Taxonomy" id="97485"/>
    <lineage>
        <taxon>Eukaryota</taxon>
        <taxon>Haptista</taxon>
        <taxon>Haptophyta</taxon>
        <taxon>Prymnesiophyceae</taxon>
        <taxon>Prymnesiales</taxon>
        <taxon>Prymnesiaceae</taxon>
        <taxon>Prymnesium</taxon>
    </lineage>
</organism>
<name>A0AB34IL22_PRYPA</name>
<evidence type="ECO:0000256" key="4">
    <source>
        <dbReference type="ARBA" id="ARBA00022833"/>
    </source>
</evidence>
<evidence type="ECO:0000256" key="1">
    <source>
        <dbReference type="ARBA" id="ARBA00004123"/>
    </source>
</evidence>
<dbReference type="GO" id="GO:0008270">
    <property type="term" value="F:zinc ion binding"/>
    <property type="evidence" value="ECO:0007669"/>
    <property type="project" value="UniProtKB-KW"/>
</dbReference>
<dbReference type="InterPro" id="IPR012337">
    <property type="entry name" value="RNaseH-like_sf"/>
</dbReference>
<dbReference type="Pfam" id="PF05699">
    <property type="entry name" value="Dimer_Tnp_hAT"/>
    <property type="match status" value="1"/>
</dbReference>
<evidence type="ECO:0000256" key="2">
    <source>
        <dbReference type="ARBA" id="ARBA00022723"/>
    </source>
</evidence>
<proteinExistence type="predicted"/>
<reference evidence="7 8" key="1">
    <citation type="journal article" date="2024" name="Science">
        <title>Giant polyketide synthase enzymes in the biosynthesis of giant marine polyether toxins.</title>
        <authorList>
            <person name="Fallon T.R."/>
            <person name="Shende V.V."/>
            <person name="Wierzbicki I.H."/>
            <person name="Pendleton A.L."/>
            <person name="Watervoot N.F."/>
            <person name="Auber R.P."/>
            <person name="Gonzalez D.J."/>
            <person name="Wisecaver J.H."/>
            <person name="Moore B.S."/>
        </authorList>
    </citation>
    <scope>NUCLEOTIDE SEQUENCE [LARGE SCALE GENOMIC DNA]</scope>
    <source>
        <strain evidence="7 8">12B1</strain>
    </source>
</reference>
<keyword evidence="4" id="KW-0862">Zinc</keyword>
<dbReference type="AlphaFoldDB" id="A0AB34IL22"/>
<dbReference type="SUPFAM" id="SSF53098">
    <property type="entry name" value="Ribonuclease H-like"/>
    <property type="match status" value="1"/>
</dbReference>
<dbReference type="EMBL" id="JBGBPQ010000023">
    <property type="protein sequence ID" value="KAL1500628.1"/>
    <property type="molecule type" value="Genomic_DNA"/>
</dbReference>
<dbReference type="InterPro" id="IPR008906">
    <property type="entry name" value="HATC_C_dom"/>
</dbReference>
<feature type="domain" description="HAT C-terminal dimerisation" evidence="6">
    <location>
        <begin position="201"/>
        <end position="277"/>
    </location>
</feature>
<keyword evidence="3" id="KW-0863">Zinc-finger</keyword>
<evidence type="ECO:0000259" key="6">
    <source>
        <dbReference type="Pfam" id="PF05699"/>
    </source>
</evidence>
<evidence type="ECO:0000313" key="7">
    <source>
        <dbReference type="EMBL" id="KAL1500628.1"/>
    </source>
</evidence>
<sequence>MCNSLRINQEPLLLYDTVALLSPLAKASQYLEGKTYPTLNLVLPSLLGCIEHMKPTNPIRQPWDGQLIQPHELRPEVKRARQVLYDDLVARWKTNLPESLWRFYLTATQLDPSQKKLRFPGLTSLDRHEAYEWFVSEYESLWNKTSAAAPRPERRDKDATAARAPGAGATFVDFMASLSHLHEAGQANGEEETPQAVAKSEIEKYMEMPEVPVGADILKWWAAHEADLPQLSLMARQYLGCPATSASAERLFSIAGRVYDDLRQNMDEPMLEAVMWARVNKEKRSACVLSA</sequence>
<dbReference type="GO" id="GO:0046983">
    <property type="term" value="F:protein dimerization activity"/>
    <property type="evidence" value="ECO:0007669"/>
    <property type="project" value="InterPro"/>
</dbReference>
<evidence type="ECO:0000256" key="5">
    <source>
        <dbReference type="ARBA" id="ARBA00023242"/>
    </source>
</evidence>
<keyword evidence="8" id="KW-1185">Reference proteome</keyword>